<protein>
    <recommendedName>
        <fullName evidence="4">Ig-like domain-containing protein</fullName>
    </recommendedName>
</protein>
<dbReference type="SUPFAM" id="SSF48726">
    <property type="entry name" value="Immunoglobulin"/>
    <property type="match status" value="1"/>
</dbReference>
<dbReference type="InterPro" id="IPR036179">
    <property type="entry name" value="Ig-like_dom_sf"/>
</dbReference>
<sequence>SIFAMSQCTSDSDGFLTIGCLARGFSPADSLTFKWKNHANKDLSDFVQYPAFGRDGDYTKISHMR</sequence>
<dbReference type="InterPro" id="IPR013783">
    <property type="entry name" value="Ig-like_fold"/>
</dbReference>
<dbReference type="Proteomes" id="UP001529510">
    <property type="component" value="Unassembled WGS sequence"/>
</dbReference>
<gene>
    <name evidence="1" type="ORF">M9458_006120</name>
    <name evidence="2" type="ORF">M9458_006141</name>
</gene>
<evidence type="ECO:0000313" key="1">
    <source>
        <dbReference type="EMBL" id="KAL0197580.1"/>
    </source>
</evidence>
<comment type="caution">
    <text evidence="1">The sequence shown here is derived from an EMBL/GenBank/DDBJ whole genome shotgun (WGS) entry which is preliminary data.</text>
</comment>
<dbReference type="Gene3D" id="2.60.40.10">
    <property type="entry name" value="Immunoglobulins"/>
    <property type="match status" value="1"/>
</dbReference>
<name>A0ABD0RGB3_CIRMR</name>
<evidence type="ECO:0008006" key="4">
    <source>
        <dbReference type="Google" id="ProtNLM"/>
    </source>
</evidence>
<evidence type="ECO:0000313" key="3">
    <source>
        <dbReference type="Proteomes" id="UP001529510"/>
    </source>
</evidence>
<reference evidence="1 3" key="1">
    <citation type="submission" date="2024-05" db="EMBL/GenBank/DDBJ databases">
        <title>Genome sequencing and assembly of Indian major carp, Cirrhinus mrigala (Hamilton, 1822).</title>
        <authorList>
            <person name="Mohindra V."/>
            <person name="Chowdhury L.M."/>
            <person name="Lal K."/>
            <person name="Jena J.K."/>
        </authorList>
    </citation>
    <scope>NUCLEOTIDE SEQUENCE [LARGE SCALE GENOMIC DNA]</scope>
    <source>
        <strain evidence="1">CM1030</strain>
        <tissue evidence="1">Blood</tissue>
    </source>
</reference>
<dbReference type="EMBL" id="JAMKFB020000003">
    <property type="protein sequence ID" value="KAL0197580.1"/>
    <property type="molecule type" value="Genomic_DNA"/>
</dbReference>
<dbReference type="FunFam" id="2.60.40.10:FF:002350">
    <property type="entry name" value="Immunoglobulin heavy variable 1-4"/>
    <property type="match status" value="1"/>
</dbReference>
<organism evidence="1 3">
    <name type="scientific">Cirrhinus mrigala</name>
    <name type="common">Mrigala</name>
    <dbReference type="NCBI Taxonomy" id="683832"/>
    <lineage>
        <taxon>Eukaryota</taxon>
        <taxon>Metazoa</taxon>
        <taxon>Chordata</taxon>
        <taxon>Craniata</taxon>
        <taxon>Vertebrata</taxon>
        <taxon>Euteleostomi</taxon>
        <taxon>Actinopterygii</taxon>
        <taxon>Neopterygii</taxon>
        <taxon>Teleostei</taxon>
        <taxon>Ostariophysi</taxon>
        <taxon>Cypriniformes</taxon>
        <taxon>Cyprinidae</taxon>
        <taxon>Labeoninae</taxon>
        <taxon>Labeonini</taxon>
        <taxon>Cirrhinus</taxon>
    </lineage>
</organism>
<dbReference type="AlphaFoldDB" id="A0ABD0RGB3"/>
<keyword evidence="3" id="KW-1185">Reference proteome</keyword>
<feature type="non-terminal residue" evidence="1">
    <location>
        <position position="65"/>
    </location>
</feature>
<proteinExistence type="predicted"/>
<accession>A0ABD0RGB3</accession>
<dbReference type="EMBL" id="JAMKFB020000003">
    <property type="protein sequence ID" value="KAL0197601.1"/>
    <property type="molecule type" value="Genomic_DNA"/>
</dbReference>
<feature type="non-terminal residue" evidence="1">
    <location>
        <position position="1"/>
    </location>
</feature>
<evidence type="ECO:0000313" key="2">
    <source>
        <dbReference type="EMBL" id="KAL0197601.1"/>
    </source>
</evidence>